<dbReference type="Pfam" id="PF13855">
    <property type="entry name" value="LRR_8"/>
    <property type="match status" value="1"/>
</dbReference>
<evidence type="ECO:0000256" key="3">
    <source>
        <dbReference type="ARBA" id="ARBA00022737"/>
    </source>
</evidence>
<dbReference type="InterPro" id="IPR001611">
    <property type="entry name" value="Leu-rich_rpt"/>
</dbReference>
<dbReference type="InterPro" id="IPR032675">
    <property type="entry name" value="LRR_dom_sf"/>
</dbReference>
<dbReference type="SMART" id="SM00369">
    <property type="entry name" value="LRR_TYP"/>
    <property type="match status" value="4"/>
</dbReference>
<protein>
    <submittedName>
        <fullName evidence="5">Toll-like receptor 9</fullName>
    </submittedName>
</protein>
<evidence type="ECO:0000313" key="6">
    <source>
        <dbReference type="Proteomes" id="UP000054359"/>
    </source>
</evidence>
<evidence type="ECO:0000256" key="4">
    <source>
        <dbReference type="SAM" id="Phobius"/>
    </source>
</evidence>
<sequence>MIVYIYEVETACWCFYAIKINRSADFHFIGKQYCFHCDILMIRVIRLPIIMLLILTISIFCVGAVFGGTSCPPRESIYPCTCFSVPQGRKLLHTIVSCQGLSNTDSFSTILSSLKTMEIDEFYLYDSFWEAYRLGAEGEPNQVLPLDWITLLRIKEMKIVDTTLSSCFACQSTLTCRNSMMTKFIAVNSSNTEKICSLCDTGRGDKYSWTNCLSKLSHFEFTGGKLSTLGSELFPLAMRELLLLNLSNNRIYKVDPKVFRNLPKLKSLDLSHNIIQRLDNLFNTPIASLEFLDVSWNYIMIIGPNLFPLLPALKTFNAGYNTIVHLKEDDWKEVPFLLREIDLRGNPLHCDCNVRWVNSTFKTSVVLQAHCATP</sequence>
<dbReference type="OMA" id="GNAYPWI"/>
<gene>
    <name evidence="5" type="ORF">X975_24092</name>
</gene>
<dbReference type="Gene3D" id="3.80.10.10">
    <property type="entry name" value="Ribonuclease Inhibitor"/>
    <property type="match status" value="1"/>
</dbReference>
<keyword evidence="5" id="KW-0675">Receptor</keyword>
<keyword evidence="4" id="KW-0812">Transmembrane</keyword>
<name>A0A087URU3_STEMI</name>
<dbReference type="Proteomes" id="UP000054359">
    <property type="component" value="Unassembled WGS sequence"/>
</dbReference>
<feature type="transmembrane region" description="Helical" evidence="4">
    <location>
        <begin position="49"/>
        <end position="68"/>
    </location>
</feature>
<dbReference type="SUPFAM" id="SSF52058">
    <property type="entry name" value="L domain-like"/>
    <property type="match status" value="1"/>
</dbReference>
<dbReference type="InterPro" id="IPR050328">
    <property type="entry name" value="Dev_Immune_Receptor"/>
</dbReference>
<keyword evidence="6" id="KW-1185">Reference proteome</keyword>
<dbReference type="OrthoDB" id="676979at2759"/>
<accession>A0A087URU3</accession>
<organism evidence="5 6">
    <name type="scientific">Stegodyphus mimosarum</name>
    <name type="common">African social velvet spider</name>
    <dbReference type="NCBI Taxonomy" id="407821"/>
    <lineage>
        <taxon>Eukaryota</taxon>
        <taxon>Metazoa</taxon>
        <taxon>Ecdysozoa</taxon>
        <taxon>Arthropoda</taxon>
        <taxon>Chelicerata</taxon>
        <taxon>Arachnida</taxon>
        <taxon>Araneae</taxon>
        <taxon>Araneomorphae</taxon>
        <taxon>Entelegynae</taxon>
        <taxon>Eresoidea</taxon>
        <taxon>Eresidae</taxon>
        <taxon>Stegodyphus</taxon>
    </lineage>
</organism>
<dbReference type="EMBL" id="KK121264">
    <property type="protein sequence ID" value="KFM80082.1"/>
    <property type="molecule type" value="Genomic_DNA"/>
</dbReference>
<evidence type="ECO:0000256" key="1">
    <source>
        <dbReference type="ARBA" id="ARBA00022614"/>
    </source>
</evidence>
<evidence type="ECO:0000256" key="2">
    <source>
        <dbReference type="ARBA" id="ARBA00022729"/>
    </source>
</evidence>
<keyword evidence="1" id="KW-0433">Leucine-rich repeat</keyword>
<dbReference type="STRING" id="407821.A0A087URU3"/>
<keyword evidence="3" id="KW-0677">Repeat</keyword>
<feature type="non-terminal residue" evidence="5">
    <location>
        <position position="374"/>
    </location>
</feature>
<evidence type="ECO:0000313" key="5">
    <source>
        <dbReference type="EMBL" id="KFM80082.1"/>
    </source>
</evidence>
<reference evidence="5 6" key="1">
    <citation type="submission" date="2013-11" db="EMBL/GenBank/DDBJ databases">
        <title>Genome sequencing of Stegodyphus mimosarum.</title>
        <authorList>
            <person name="Bechsgaard J."/>
        </authorList>
    </citation>
    <scope>NUCLEOTIDE SEQUENCE [LARGE SCALE GENOMIC DNA]</scope>
</reference>
<dbReference type="PANTHER" id="PTHR24373:SF275">
    <property type="entry name" value="TIR DOMAIN-CONTAINING PROTEIN"/>
    <property type="match status" value="1"/>
</dbReference>
<dbReference type="PANTHER" id="PTHR24373">
    <property type="entry name" value="SLIT RELATED LEUCINE-RICH REPEAT NEURONAL PROTEIN"/>
    <property type="match status" value="1"/>
</dbReference>
<dbReference type="PROSITE" id="PS51450">
    <property type="entry name" value="LRR"/>
    <property type="match status" value="1"/>
</dbReference>
<dbReference type="InterPro" id="IPR003591">
    <property type="entry name" value="Leu-rich_rpt_typical-subtyp"/>
</dbReference>
<proteinExistence type="predicted"/>
<keyword evidence="4" id="KW-0472">Membrane</keyword>
<keyword evidence="2" id="KW-0732">Signal</keyword>
<keyword evidence="4" id="KW-1133">Transmembrane helix</keyword>
<dbReference type="AlphaFoldDB" id="A0A087URU3"/>